<organism evidence="2 3">
    <name type="scientific">Paraburkholderia hospita</name>
    <dbReference type="NCBI Taxonomy" id="169430"/>
    <lineage>
        <taxon>Bacteria</taxon>
        <taxon>Pseudomonadati</taxon>
        <taxon>Pseudomonadota</taxon>
        <taxon>Betaproteobacteria</taxon>
        <taxon>Burkholderiales</taxon>
        <taxon>Burkholderiaceae</taxon>
        <taxon>Paraburkholderia</taxon>
    </lineage>
</organism>
<protein>
    <submittedName>
        <fullName evidence="2">Uncharacterized protein</fullName>
    </submittedName>
</protein>
<dbReference type="Proteomes" id="UP000236649">
    <property type="component" value="Chromosome 1"/>
</dbReference>
<keyword evidence="1" id="KW-0812">Transmembrane</keyword>
<dbReference type="KEGG" id="phs:C2L64_05760"/>
<proteinExistence type="predicted"/>
<evidence type="ECO:0000256" key="1">
    <source>
        <dbReference type="SAM" id="Phobius"/>
    </source>
</evidence>
<sequence>MGSASPARSSGARRKRAVVFVVVVVSLSTHLSAGRAFLTITGRAATLAHSLAYLLARSFVSVVFHFRR</sequence>
<accession>A0AAN1MI30</accession>
<evidence type="ECO:0000313" key="3">
    <source>
        <dbReference type="Proteomes" id="UP000236649"/>
    </source>
</evidence>
<reference evidence="2 3" key="1">
    <citation type="submission" date="2018-01" db="EMBL/GenBank/DDBJ databases">
        <title>Species boundaries and ecological features among Paraburkholderia terrae DSMZ17804T, P. hospita DSMZ17164T and P. caribensis DSMZ13236T.</title>
        <authorList>
            <person name="Pratama A.A."/>
        </authorList>
    </citation>
    <scope>NUCLEOTIDE SEQUENCE [LARGE SCALE GENOMIC DNA]</scope>
    <source>
        <strain evidence="2 3">DSM 17164</strain>
    </source>
</reference>
<gene>
    <name evidence="2" type="ORF">C2L64_05760</name>
</gene>
<dbReference type="EMBL" id="CP026105">
    <property type="protein sequence ID" value="AUT67897.1"/>
    <property type="molecule type" value="Genomic_DNA"/>
</dbReference>
<feature type="transmembrane region" description="Helical" evidence="1">
    <location>
        <begin position="46"/>
        <end position="66"/>
    </location>
</feature>
<keyword evidence="1" id="KW-1133">Transmembrane helix</keyword>
<keyword evidence="1" id="KW-0472">Membrane</keyword>
<name>A0AAN1MI30_9BURK</name>
<dbReference type="AlphaFoldDB" id="A0AAN1MI30"/>
<evidence type="ECO:0000313" key="2">
    <source>
        <dbReference type="EMBL" id="AUT67897.1"/>
    </source>
</evidence>